<dbReference type="Proteomes" id="UP000310158">
    <property type="component" value="Unassembled WGS sequence"/>
</dbReference>
<feature type="domain" description="BTB" evidence="2">
    <location>
        <begin position="45"/>
        <end position="112"/>
    </location>
</feature>
<organism evidence="3 4">
    <name type="scientific">Bondarzewia mesenterica</name>
    <dbReference type="NCBI Taxonomy" id="1095465"/>
    <lineage>
        <taxon>Eukaryota</taxon>
        <taxon>Fungi</taxon>
        <taxon>Dikarya</taxon>
        <taxon>Basidiomycota</taxon>
        <taxon>Agaricomycotina</taxon>
        <taxon>Agaricomycetes</taxon>
        <taxon>Russulales</taxon>
        <taxon>Bondarzewiaceae</taxon>
        <taxon>Bondarzewia</taxon>
    </lineage>
</organism>
<name>A0A4S4LWD0_9AGAM</name>
<dbReference type="CDD" id="cd18186">
    <property type="entry name" value="BTB_POZ_ZBTB_KLHL-like"/>
    <property type="match status" value="1"/>
</dbReference>
<accession>A0A4S4LWD0</accession>
<dbReference type="Pfam" id="PF00651">
    <property type="entry name" value="BTB"/>
    <property type="match status" value="1"/>
</dbReference>
<dbReference type="OrthoDB" id="3357985at2759"/>
<keyword evidence="4" id="KW-1185">Reference proteome</keyword>
<dbReference type="InterPro" id="IPR000210">
    <property type="entry name" value="BTB/POZ_dom"/>
</dbReference>
<dbReference type="SMART" id="SM00225">
    <property type="entry name" value="BTB"/>
    <property type="match status" value="1"/>
</dbReference>
<comment type="caution">
    <text evidence="3">The sequence shown here is derived from an EMBL/GenBank/DDBJ whole genome shotgun (WGS) entry which is preliminary data.</text>
</comment>
<feature type="region of interest" description="Disordered" evidence="1">
    <location>
        <begin position="1"/>
        <end position="35"/>
    </location>
</feature>
<feature type="compositionally biased region" description="Acidic residues" evidence="1">
    <location>
        <begin position="1"/>
        <end position="10"/>
    </location>
</feature>
<protein>
    <recommendedName>
        <fullName evidence="2">BTB domain-containing protein</fullName>
    </recommendedName>
</protein>
<dbReference type="PROSITE" id="PS50097">
    <property type="entry name" value="BTB"/>
    <property type="match status" value="1"/>
</dbReference>
<evidence type="ECO:0000259" key="2">
    <source>
        <dbReference type="PROSITE" id="PS50097"/>
    </source>
</evidence>
<sequence length="374" mass="42900">MIDTDQESLLEETRGAESQADQSSDGDWSESGINDFGPPFDDADADVILRSSDHTDFRVYQIILVKASPFFRDMFSLPQPNAESPDSERDGVPVIHVEEETTTLAALLRLCYPVQDTFMWFYLNFSMMGSILRAARKYDMQSAYDTANRMFVQSPLFKSYPAHAFGVAWRCRLEREVHAAARECLHGKMSLESLGHDLKLIEGKGLFELFSYHRKCGKVASSLAINFAWIKRRNGSVWDWASTEMWNQYVWVECQCAGSAIQVSDQSEEWHVRSWWSKYMERSRAALIDVPSGKSVTALSLLTSVILDASSCDYCQKRAPEALIDFSQIFAQEVERRVSQVRFTHRNHPFPFSHFHTHYACSHFHVQVKLKITF</sequence>
<gene>
    <name evidence="3" type="ORF">EW146_g5718</name>
</gene>
<dbReference type="InterPro" id="IPR011333">
    <property type="entry name" value="SKP1/BTB/POZ_sf"/>
</dbReference>
<evidence type="ECO:0000313" key="4">
    <source>
        <dbReference type="Proteomes" id="UP000310158"/>
    </source>
</evidence>
<dbReference type="SUPFAM" id="SSF54695">
    <property type="entry name" value="POZ domain"/>
    <property type="match status" value="1"/>
</dbReference>
<evidence type="ECO:0000256" key="1">
    <source>
        <dbReference type="SAM" id="MobiDB-lite"/>
    </source>
</evidence>
<reference evidence="3 4" key="1">
    <citation type="submission" date="2019-02" db="EMBL/GenBank/DDBJ databases">
        <title>Genome sequencing of the rare red list fungi Bondarzewia mesenterica.</title>
        <authorList>
            <person name="Buettner E."/>
            <person name="Kellner H."/>
        </authorList>
    </citation>
    <scope>NUCLEOTIDE SEQUENCE [LARGE SCALE GENOMIC DNA]</scope>
    <source>
        <strain evidence="3 4">DSM 108281</strain>
    </source>
</reference>
<dbReference type="EMBL" id="SGPL01000260">
    <property type="protein sequence ID" value="THH14640.1"/>
    <property type="molecule type" value="Genomic_DNA"/>
</dbReference>
<dbReference type="AlphaFoldDB" id="A0A4S4LWD0"/>
<dbReference type="Gene3D" id="3.30.710.10">
    <property type="entry name" value="Potassium Channel Kv1.1, Chain A"/>
    <property type="match status" value="1"/>
</dbReference>
<proteinExistence type="predicted"/>
<evidence type="ECO:0000313" key="3">
    <source>
        <dbReference type="EMBL" id="THH14640.1"/>
    </source>
</evidence>